<keyword evidence="1" id="KW-0862">Zinc</keyword>
<feature type="compositionally biased region" description="Gly residues" evidence="2">
    <location>
        <begin position="44"/>
        <end position="54"/>
    </location>
</feature>
<dbReference type="InterPro" id="IPR036875">
    <property type="entry name" value="Znf_CCHC_sf"/>
</dbReference>
<feature type="domain" description="CCHC-type" evidence="3">
    <location>
        <begin position="375"/>
        <end position="390"/>
    </location>
</feature>
<reference evidence="4" key="1">
    <citation type="submission" date="2021-03" db="EMBL/GenBank/DDBJ databases">
        <title>Revisited historic fungal species revealed as producer of novel bioactive compounds through whole genome sequencing and comparative genomics.</title>
        <authorList>
            <person name="Vignolle G.A."/>
            <person name="Hochenegger N."/>
            <person name="Mach R.L."/>
            <person name="Mach-Aigner A.R."/>
            <person name="Javad Rahimi M."/>
            <person name="Salim K.A."/>
            <person name="Chan C.M."/>
            <person name="Lim L.B.L."/>
            <person name="Cai F."/>
            <person name="Druzhinina I.S."/>
            <person name="U'Ren J.M."/>
            <person name="Derntl C."/>
        </authorList>
    </citation>
    <scope>NUCLEOTIDE SEQUENCE</scope>
    <source>
        <strain evidence="4">TUCIM 5799</strain>
    </source>
</reference>
<dbReference type="Proteomes" id="UP000829685">
    <property type="component" value="Unassembled WGS sequence"/>
</dbReference>
<feature type="domain" description="CCHC-type" evidence="3">
    <location>
        <begin position="66"/>
        <end position="81"/>
    </location>
</feature>
<feature type="domain" description="CCHC-type" evidence="3">
    <location>
        <begin position="419"/>
        <end position="435"/>
    </location>
</feature>
<keyword evidence="5" id="KW-1185">Reference proteome</keyword>
<evidence type="ECO:0000256" key="2">
    <source>
        <dbReference type="SAM" id="MobiDB-lite"/>
    </source>
</evidence>
<dbReference type="SUPFAM" id="SSF57756">
    <property type="entry name" value="Retrovirus zinc finger-like domains"/>
    <property type="match status" value="5"/>
</dbReference>
<dbReference type="Gene3D" id="4.10.60.10">
    <property type="entry name" value="Zinc finger, CCHC-type"/>
    <property type="match status" value="6"/>
</dbReference>
<feature type="domain" description="CCHC-type" evidence="3">
    <location>
        <begin position="138"/>
        <end position="153"/>
    </location>
</feature>
<dbReference type="Pfam" id="PF00098">
    <property type="entry name" value="zf-CCHC"/>
    <property type="match status" value="9"/>
</dbReference>
<dbReference type="AlphaFoldDB" id="A0A9P9WT16"/>
<comment type="caution">
    <text evidence="4">The sequence shown here is derived from an EMBL/GenBank/DDBJ whole genome shotgun (WGS) entry which is preliminary data.</text>
</comment>
<dbReference type="PANTHER" id="PTHR23002">
    <property type="entry name" value="ZINC FINGER CCHC DOMAIN CONTAINING PROTEIN"/>
    <property type="match status" value="1"/>
</dbReference>
<feature type="domain" description="CCHC-type" evidence="3">
    <location>
        <begin position="396"/>
        <end position="411"/>
    </location>
</feature>
<evidence type="ECO:0000313" key="5">
    <source>
        <dbReference type="Proteomes" id="UP000829685"/>
    </source>
</evidence>
<feature type="domain" description="CCHC-type" evidence="3">
    <location>
        <begin position="328"/>
        <end position="343"/>
    </location>
</feature>
<feature type="domain" description="CCHC-type" evidence="3">
    <location>
        <begin position="117"/>
        <end position="132"/>
    </location>
</feature>
<protein>
    <recommendedName>
        <fullName evidence="3">CCHC-type domain-containing protein</fullName>
    </recommendedName>
</protein>
<name>A0A9P9WT16_9PEZI</name>
<dbReference type="EMBL" id="JAFIMR010000005">
    <property type="protein sequence ID" value="KAI1878619.1"/>
    <property type="molecule type" value="Genomic_DNA"/>
</dbReference>
<keyword evidence="1" id="KW-0863">Zinc-finger</keyword>
<accession>A0A9P9WT16</accession>
<feature type="domain" description="CCHC-type" evidence="3">
    <location>
        <begin position="352"/>
        <end position="367"/>
    </location>
</feature>
<dbReference type="GO" id="GO:0003676">
    <property type="term" value="F:nucleic acid binding"/>
    <property type="evidence" value="ECO:0007669"/>
    <property type="project" value="InterPro"/>
</dbReference>
<feature type="compositionally biased region" description="Gly residues" evidence="2">
    <location>
        <begin position="7"/>
        <end position="20"/>
    </location>
</feature>
<evidence type="ECO:0000313" key="4">
    <source>
        <dbReference type="EMBL" id="KAI1878619.1"/>
    </source>
</evidence>
<dbReference type="InterPro" id="IPR051714">
    <property type="entry name" value="Znf_CCHC_NABP"/>
</dbReference>
<dbReference type="InterPro" id="IPR001878">
    <property type="entry name" value="Znf_CCHC"/>
</dbReference>
<keyword evidence="1" id="KW-0479">Metal-binding</keyword>
<dbReference type="GO" id="GO:0008270">
    <property type="term" value="F:zinc ion binding"/>
    <property type="evidence" value="ECO:0007669"/>
    <property type="project" value="UniProtKB-KW"/>
</dbReference>
<evidence type="ECO:0000256" key="1">
    <source>
        <dbReference type="PROSITE-ProRule" id="PRU00047"/>
    </source>
</evidence>
<sequence>MSWGNTDAGGGDQWGAGHGATDGFHDANFGDNDQFKGGTTSFDNGGGGGFGDGDIEGGGGRLNGACFNCGEEGHMKADCPKPRVMRCRHCNAEGHTMARCPDPSCPPQEPREFTGECRVCGKEGHRAADCPDKPPMICRNCEEEGHAASDCKNPRKINRDNVAEVSAEDAWAKITQGAQDKDMDDVKEGILEYCKALPELTYYELESAFRNLNIGVYIIAVEKPQMIGALTNMDLQGNLNKKYQVTYRFQSGPARAREAQYFPKGTAENLERLNDAGEPVNSGLLKCNNCDEYGHTSKSCPSDRVEKERVVVKCYNCGPTPRVDKFACKNCGQPGHKAQECPEPPNPANVDCRKCGEKGHFSRDCPQGGGGGGACHNCGQEGHRAKECSEPKKLICRNCDEEGHSSRECPKPRDYSRVKCSNCGEMGHTKVRCKQAIPNPDADEVGMNAGASFDAAEAALGEDNLGGDFGGGDAAGNWKAGATSDGGW</sequence>
<dbReference type="SMART" id="SM00343">
    <property type="entry name" value="ZnF_C2HC"/>
    <property type="match status" value="10"/>
</dbReference>
<feature type="domain" description="CCHC-type" evidence="3">
    <location>
        <begin position="286"/>
        <end position="302"/>
    </location>
</feature>
<gene>
    <name evidence="4" type="ORF">JX265_002796</name>
</gene>
<organism evidence="4 5">
    <name type="scientific">Neoarthrinium moseri</name>
    <dbReference type="NCBI Taxonomy" id="1658444"/>
    <lineage>
        <taxon>Eukaryota</taxon>
        <taxon>Fungi</taxon>
        <taxon>Dikarya</taxon>
        <taxon>Ascomycota</taxon>
        <taxon>Pezizomycotina</taxon>
        <taxon>Sordariomycetes</taxon>
        <taxon>Xylariomycetidae</taxon>
        <taxon>Amphisphaeriales</taxon>
        <taxon>Apiosporaceae</taxon>
        <taxon>Neoarthrinium</taxon>
    </lineage>
</organism>
<evidence type="ECO:0000259" key="3">
    <source>
        <dbReference type="PROSITE" id="PS50158"/>
    </source>
</evidence>
<feature type="region of interest" description="Disordered" evidence="2">
    <location>
        <begin position="1"/>
        <end position="54"/>
    </location>
</feature>
<proteinExistence type="predicted"/>
<dbReference type="PROSITE" id="PS50158">
    <property type="entry name" value="ZF_CCHC"/>
    <property type="match status" value="9"/>
</dbReference>